<proteinExistence type="inferred from homology"/>
<dbReference type="OrthoDB" id="1733656at2759"/>
<dbReference type="RefSeq" id="XP_068363009.1">
    <property type="nucleotide sequence ID" value="XM_068491879.1"/>
</dbReference>
<evidence type="ECO:0000256" key="1">
    <source>
        <dbReference type="ARBA" id="ARBA00013260"/>
    </source>
</evidence>
<keyword evidence="7" id="KW-1185">Reference proteome</keyword>
<dbReference type="InterPro" id="IPR023476">
    <property type="entry name" value="Pep_tRNA_hydro_II_dom_sf"/>
</dbReference>
<comment type="similarity">
    <text evidence="3">Belongs to the PTH2 family.</text>
</comment>
<accession>A0A1J4KEK7</accession>
<organism evidence="6 7">
    <name type="scientific">Tritrichomonas foetus</name>
    <dbReference type="NCBI Taxonomy" id="1144522"/>
    <lineage>
        <taxon>Eukaryota</taxon>
        <taxon>Metamonada</taxon>
        <taxon>Parabasalia</taxon>
        <taxon>Tritrichomonadida</taxon>
        <taxon>Tritrichomonadidae</taxon>
        <taxon>Tritrichomonas</taxon>
    </lineage>
</organism>
<dbReference type="Proteomes" id="UP000179807">
    <property type="component" value="Unassembled WGS sequence"/>
</dbReference>
<dbReference type="GO" id="GO:0005829">
    <property type="term" value="C:cytosol"/>
    <property type="evidence" value="ECO:0007669"/>
    <property type="project" value="TreeGrafter"/>
</dbReference>
<keyword evidence="5" id="KW-0472">Membrane</keyword>
<sequence>MNLSKIIPIFGAGVLAGCGISLLIDKLFFSKKSKNEENEQNHQLFNLKYQIPEPLAFTNRQYKVVVGIRTDLKFKLYQNASILGDVVIKAVKNAIDSGNESLPPWYYFGQAKICAKVPNIEELNNLIENAKQNNVPFVTIEQDGVPCAIALGPSPVEVVDPISRHLKLL</sequence>
<dbReference type="InterPro" id="IPR002833">
    <property type="entry name" value="PTH2"/>
</dbReference>
<dbReference type="PROSITE" id="PS51257">
    <property type="entry name" value="PROKAR_LIPOPROTEIN"/>
    <property type="match status" value="1"/>
</dbReference>
<dbReference type="EMBL" id="MLAK01000627">
    <property type="protein sequence ID" value="OHT09873.1"/>
    <property type="molecule type" value="Genomic_DNA"/>
</dbReference>
<comment type="catalytic activity">
    <reaction evidence="4">
        <text>an N-acyl-L-alpha-aminoacyl-tRNA + H2O = an N-acyl-L-amino acid + a tRNA + H(+)</text>
        <dbReference type="Rhea" id="RHEA:54448"/>
        <dbReference type="Rhea" id="RHEA-COMP:10123"/>
        <dbReference type="Rhea" id="RHEA-COMP:13883"/>
        <dbReference type="ChEBI" id="CHEBI:15377"/>
        <dbReference type="ChEBI" id="CHEBI:15378"/>
        <dbReference type="ChEBI" id="CHEBI:59874"/>
        <dbReference type="ChEBI" id="CHEBI:78442"/>
        <dbReference type="ChEBI" id="CHEBI:138191"/>
        <dbReference type="EC" id="3.1.1.29"/>
    </reaction>
</comment>
<evidence type="ECO:0000256" key="2">
    <source>
        <dbReference type="ARBA" id="ARBA00022801"/>
    </source>
</evidence>
<dbReference type="SUPFAM" id="SSF102462">
    <property type="entry name" value="Peptidyl-tRNA hydrolase II"/>
    <property type="match status" value="1"/>
</dbReference>
<evidence type="ECO:0000256" key="4">
    <source>
        <dbReference type="ARBA" id="ARBA00048707"/>
    </source>
</evidence>
<keyword evidence="2 6" id="KW-0378">Hydrolase</keyword>
<evidence type="ECO:0000313" key="7">
    <source>
        <dbReference type="Proteomes" id="UP000179807"/>
    </source>
</evidence>
<name>A0A1J4KEK7_9EUKA</name>
<dbReference type="PANTHER" id="PTHR12649:SF11">
    <property type="entry name" value="PEPTIDYL-TRNA HYDROLASE 2, MITOCHONDRIAL"/>
    <property type="match status" value="1"/>
</dbReference>
<evidence type="ECO:0000256" key="5">
    <source>
        <dbReference type="SAM" id="Phobius"/>
    </source>
</evidence>
<keyword evidence="5" id="KW-1133">Transmembrane helix</keyword>
<dbReference type="EC" id="3.1.1.29" evidence="1"/>
<dbReference type="VEuPathDB" id="TrichDB:TRFO_04407"/>
<dbReference type="Pfam" id="PF01981">
    <property type="entry name" value="PTH2"/>
    <property type="match status" value="1"/>
</dbReference>
<evidence type="ECO:0000313" key="6">
    <source>
        <dbReference type="EMBL" id="OHT09873.1"/>
    </source>
</evidence>
<feature type="transmembrane region" description="Helical" evidence="5">
    <location>
        <begin position="6"/>
        <end position="24"/>
    </location>
</feature>
<dbReference type="AlphaFoldDB" id="A0A1J4KEK7"/>
<dbReference type="Gene3D" id="3.40.1490.10">
    <property type="entry name" value="Bit1"/>
    <property type="match status" value="1"/>
</dbReference>
<dbReference type="GO" id="GO:0004045">
    <property type="term" value="F:peptidyl-tRNA hydrolase activity"/>
    <property type="evidence" value="ECO:0007669"/>
    <property type="project" value="UniProtKB-EC"/>
</dbReference>
<protein>
    <recommendedName>
        <fullName evidence="1">peptidyl-tRNA hydrolase</fullName>
        <ecNumber evidence="1">3.1.1.29</ecNumber>
    </recommendedName>
</protein>
<dbReference type="GeneID" id="94826583"/>
<gene>
    <name evidence="6" type="ORF">TRFO_04407</name>
</gene>
<reference evidence="6" key="1">
    <citation type="submission" date="2016-10" db="EMBL/GenBank/DDBJ databases">
        <authorList>
            <person name="Benchimol M."/>
            <person name="Almeida L.G."/>
            <person name="Vasconcelos A.T."/>
            <person name="Perreira-Neves A."/>
            <person name="Rosa I.A."/>
            <person name="Tasca T."/>
            <person name="Bogo M.R."/>
            <person name="de Souza W."/>
        </authorList>
    </citation>
    <scope>NUCLEOTIDE SEQUENCE [LARGE SCALE GENOMIC DNA]</scope>
    <source>
        <strain evidence="6">K</strain>
    </source>
</reference>
<dbReference type="PANTHER" id="PTHR12649">
    <property type="entry name" value="PEPTIDYL-TRNA HYDROLASE 2"/>
    <property type="match status" value="1"/>
</dbReference>
<evidence type="ECO:0000256" key="3">
    <source>
        <dbReference type="ARBA" id="ARBA00038050"/>
    </source>
</evidence>
<comment type="caution">
    <text evidence="6">The sequence shown here is derived from an EMBL/GenBank/DDBJ whole genome shotgun (WGS) entry which is preliminary data.</text>
</comment>
<keyword evidence="5" id="KW-0812">Transmembrane</keyword>